<dbReference type="EMBL" id="AMQN01003228">
    <property type="status" value="NOT_ANNOTATED_CDS"/>
    <property type="molecule type" value="Genomic_DNA"/>
</dbReference>
<evidence type="ECO:0000256" key="7">
    <source>
        <dbReference type="PIRSR" id="PIRSR037938-1"/>
    </source>
</evidence>
<dbReference type="EnsemblMetazoa" id="CapteT18508">
    <property type="protein sequence ID" value="CapteP18508"/>
    <property type="gene ID" value="CapteG18508"/>
</dbReference>
<dbReference type="PANTHER" id="PTHR11085:SF7">
    <property type="entry name" value="NAD-DEPENDENT PROTEIN DEACETYLASE"/>
    <property type="match status" value="1"/>
</dbReference>
<proteinExistence type="inferred from homology"/>
<dbReference type="GO" id="GO:0005634">
    <property type="term" value="C:nucleus"/>
    <property type="evidence" value="ECO:0007669"/>
    <property type="project" value="TreeGrafter"/>
</dbReference>
<gene>
    <name evidence="12" type="ORF">CAPTEDRAFT_18508</name>
</gene>
<feature type="binding site" evidence="8">
    <location>
        <begin position="60"/>
        <end position="62"/>
    </location>
    <ligand>
        <name>NAD(+)</name>
        <dbReference type="ChEBI" id="CHEBI:57540"/>
    </ligand>
</feature>
<feature type="binding site" evidence="9 10">
    <location>
        <position position="164"/>
    </location>
    <ligand>
        <name>Zn(2+)</name>
        <dbReference type="ChEBI" id="CHEBI:29105"/>
    </ligand>
</feature>
<evidence type="ECO:0000313" key="14">
    <source>
        <dbReference type="Proteomes" id="UP000014760"/>
    </source>
</evidence>
<protein>
    <recommendedName>
        <fullName evidence="6">NAD-dependent protein deacetylase</fullName>
        <ecNumber evidence="6">2.3.1.286</ecNumber>
    </recommendedName>
</protein>
<feature type="domain" description="Deacetylase sirtuin-type" evidence="11">
    <location>
        <begin position="21"/>
        <end position="287"/>
    </location>
</feature>
<evidence type="ECO:0000256" key="5">
    <source>
        <dbReference type="ARBA" id="ARBA00023027"/>
    </source>
</evidence>
<organism evidence="12">
    <name type="scientific">Capitella teleta</name>
    <name type="common">Polychaete worm</name>
    <dbReference type="NCBI Taxonomy" id="283909"/>
    <lineage>
        <taxon>Eukaryota</taxon>
        <taxon>Metazoa</taxon>
        <taxon>Spiralia</taxon>
        <taxon>Lophotrochozoa</taxon>
        <taxon>Annelida</taxon>
        <taxon>Polychaeta</taxon>
        <taxon>Sedentaria</taxon>
        <taxon>Scolecida</taxon>
        <taxon>Capitellidae</taxon>
        <taxon>Capitella</taxon>
    </lineage>
</organism>
<evidence type="ECO:0000256" key="2">
    <source>
        <dbReference type="ARBA" id="ARBA00022679"/>
    </source>
</evidence>
<dbReference type="AlphaFoldDB" id="R7T8F1"/>
<dbReference type="GO" id="GO:0070403">
    <property type="term" value="F:NAD+ binding"/>
    <property type="evidence" value="ECO:0007669"/>
    <property type="project" value="UniProtKB-UniRule"/>
</dbReference>
<dbReference type="PROSITE" id="PS50305">
    <property type="entry name" value="SIRTUIN"/>
    <property type="match status" value="1"/>
</dbReference>
<dbReference type="InterPro" id="IPR029035">
    <property type="entry name" value="DHS-like_NAD/FAD-binding_dom"/>
</dbReference>
<evidence type="ECO:0000259" key="11">
    <source>
        <dbReference type="PROSITE" id="PS50305"/>
    </source>
</evidence>
<feature type="binding site" evidence="8">
    <location>
        <begin position="227"/>
        <end position="228"/>
    </location>
    <ligand>
        <name>NAD(+)</name>
        <dbReference type="ChEBI" id="CHEBI:57540"/>
    </ligand>
</feature>
<comment type="similarity">
    <text evidence="1 6">Belongs to the sirtuin family. Class I subfamily.</text>
</comment>
<dbReference type="HOGENOM" id="CLU_023643_7_0_1"/>
<dbReference type="InterPro" id="IPR026590">
    <property type="entry name" value="Ssirtuin_cat_dom"/>
</dbReference>
<dbReference type="Proteomes" id="UP000014760">
    <property type="component" value="Unassembled WGS sequence"/>
</dbReference>
<dbReference type="EC" id="2.3.1.286" evidence="6"/>
<dbReference type="STRING" id="283909.R7T8F1"/>
<evidence type="ECO:0000256" key="9">
    <source>
        <dbReference type="PIRSR" id="PIRSR037938-3"/>
    </source>
</evidence>
<feature type="binding site" evidence="8">
    <location>
        <begin position="251"/>
        <end position="253"/>
    </location>
    <ligand>
        <name>NAD(+)</name>
        <dbReference type="ChEBI" id="CHEBI:57540"/>
    </ligand>
</feature>
<sequence>MQILQRSLAYKWGSKRHFAKKSSSCSTIEDIAEYLISGGNQKKVVVMAGAGISTPSGIPDFRSPGTGLYDNLQKYDLPYPEAIFDIRYFDQRPEPFYTLAKELHPSGKYKPNTAHWFLRLLKDKGHLLRIYTQNIDGLERMAGIPEEKLVEAHGGFYKATCRACLKKYTLEHIKEKIMASDVPRCNAPHCDGVIKPNIVFFGEQLPERFWNFSVDMPQADLLIVMGTSLEVYPFASIADEVLPHTARLLFNMEPVGPFRYNLRHNDVISAGDLVTKVSEFCDLVGWSNELKALEVGGK</sequence>
<dbReference type="Gene3D" id="3.40.50.1220">
    <property type="entry name" value="TPP-binding domain"/>
    <property type="match status" value="1"/>
</dbReference>
<comment type="catalytic activity">
    <reaction evidence="6">
        <text>N(6)-acetyl-L-lysyl-[protein] + NAD(+) + H2O = 2''-O-acetyl-ADP-D-ribose + nicotinamide + L-lysyl-[protein]</text>
        <dbReference type="Rhea" id="RHEA:43636"/>
        <dbReference type="Rhea" id="RHEA-COMP:9752"/>
        <dbReference type="Rhea" id="RHEA-COMP:10731"/>
        <dbReference type="ChEBI" id="CHEBI:15377"/>
        <dbReference type="ChEBI" id="CHEBI:17154"/>
        <dbReference type="ChEBI" id="CHEBI:29969"/>
        <dbReference type="ChEBI" id="CHEBI:57540"/>
        <dbReference type="ChEBI" id="CHEBI:61930"/>
        <dbReference type="ChEBI" id="CHEBI:83767"/>
        <dbReference type="EC" id="2.3.1.286"/>
    </reaction>
</comment>
<feature type="binding site" evidence="9 10">
    <location>
        <position position="185"/>
    </location>
    <ligand>
        <name>Zn(2+)</name>
        <dbReference type="ChEBI" id="CHEBI:29105"/>
    </ligand>
</feature>
<dbReference type="GO" id="GO:0017136">
    <property type="term" value="F:histone deacetylase activity, NAD-dependent"/>
    <property type="evidence" value="ECO:0007669"/>
    <property type="project" value="InterPro"/>
</dbReference>
<evidence type="ECO:0000256" key="3">
    <source>
        <dbReference type="ARBA" id="ARBA00022723"/>
    </source>
</evidence>
<dbReference type="CDD" id="cd01408">
    <property type="entry name" value="SIRT1"/>
    <property type="match status" value="1"/>
</dbReference>
<keyword evidence="3 6" id="KW-0479">Metal-binding</keyword>
<accession>R7T8F1</accession>
<dbReference type="GO" id="GO:0008270">
    <property type="term" value="F:zinc ion binding"/>
    <property type="evidence" value="ECO:0007669"/>
    <property type="project" value="UniProtKB-UniRule"/>
</dbReference>
<dbReference type="SUPFAM" id="SSF52467">
    <property type="entry name" value="DHS-like NAD/FAD-binding domain"/>
    <property type="match status" value="1"/>
</dbReference>
<dbReference type="InterPro" id="IPR003000">
    <property type="entry name" value="Sirtuin"/>
</dbReference>
<dbReference type="InterPro" id="IPR026591">
    <property type="entry name" value="Sirtuin_cat_small_dom_sf"/>
</dbReference>
<keyword evidence="2 6" id="KW-0808">Transferase</keyword>
<evidence type="ECO:0000256" key="6">
    <source>
        <dbReference type="PIRNR" id="PIRNR037938"/>
    </source>
</evidence>
<dbReference type="Pfam" id="PF02146">
    <property type="entry name" value="SIR2"/>
    <property type="match status" value="1"/>
</dbReference>
<reference evidence="14" key="1">
    <citation type="submission" date="2012-12" db="EMBL/GenBank/DDBJ databases">
        <authorList>
            <person name="Hellsten U."/>
            <person name="Grimwood J."/>
            <person name="Chapman J.A."/>
            <person name="Shapiro H."/>
            <person name="Aerts A."/>
            <person name="Otillar R.P."/>
            <person name="Terry A.Y."/>
            <person name="Boore J.L."/>
            <person name="Simakov O."/>
            <person name="Marletaz F."/>
            <person name="Cho S.-J."/>
            <person name="Edsinger-Gonzales E."/>
            <person name="Havlak P."/>
            <person name="Kuo D.-H."/>
            <person name="Larsson T."/>
            <person name="Lv J."/>
            <person name="Arendt D."/>
            <person name="Savage R."/>
            <person name="Osoegawa K."/>
            <person name="de Jong P."/>
            <person name="Lindberg D.R."/>
            <person name="Seaver E.C."/>
            <person name="Weisblat D.A."/>
            <person name="Putnam N.H."/>
            <person name="Grigoriev I.V."/>
            <person name="Rokhsar D.S."/>
        </authorList>
    </citation>
    <scope>NUCLEOTIDE SEQUENCE</scope>
    <source>
        <strain evidence="14">I ESC-2004</strain>
    </source>
</reference>
<dbReference type="EMBL" id="KB311229">
    <property type="protein sequence ID" value="ELT89708.1"/>
    <property type="molecule type" value="Genomic_DNA"/>
</dbReference>
<evidence type="ECO:0000256" key="8">
    <source>
        <dbReference type="PIRSR" id="PIRSR037938-2"/>
    </source>
</evidence>
<comment type="cofactor">
    <cofactor evidence="9">
        <name>Zn(2+)</name>
        <dbReference type="ChEBI" id="CHEBI:29105"/>
    </cofactor>
    <text evidence="9">Binds 1 zinc ion per subunit.</text>
</comment>
<evidence type="ECO:0000313" key="13">
    <source>
        <dbReference type="EnsemblMetazoa" id="CapteP18508"/>
    </source>
</evidence>
<name>R7T8F1_CAPTE</name>
<evidence type="ECO:0000313" key="12">
    <source>
        <dbReference type="EMBL" id="ELT89708.1"/>
    </source>
</evidence>
<feature type="binding site" evidence="9 10">
    <location>
        <position position="190"/>
    </location>
    <ligand>
        <name>Zn(2+)</name>
        <dbReference type="ChEBI" id="CHEBI:29105"/>
    </ligand>
</feature>
<dbReference type="OrthoDB" id="420264at2759"/>
<dbReference type="PANTHER" id="PTHR11085">
    <property type="entry name" value="NAD-DEPENDENT PROTEIN DEACYLASE SIRTUIN-5, MITOCHONDRIAL-RELATED"/>
    <property type="match status" value="1"/>
</dbReference>
<feature type="binding site" evidence="8">
    <location>
        <begin position="50"/>
        <end position="54"/>
    </location>
    <ligand>
        <name>NAD(+)</name>
        <dbReference type="ChEBI" id="CHEBI:57540"/>
    </ligand>
</feature>
<feature type="binding site" evidence="9 10">
    <location>
        <position position="161"/>
    </location>
    <ligand>
        <name>Zn(2+)</name>
        <dbReference type="ChEBI" id="CHEBI:29105"/>
    </ligand>
</feature>
<dbReference type="InterPro" id="IPR050134">
    <property type="entry name" value="NAD-dep_sirtuin_deacylases"/>
</dbReference>
<reference evidence="12 14" key="2">
    <citation type="journal article" date="2013" name="Nature">
        <title>Insights into bilaterian evolution from three spiralian genomes.</title>
        <authorList>
            <person name="Simakov O."/>
            <person name="Marletaz F."/>
            <person name="Cho S.J."/>
            <person name="Edsinger-Gonzales E."/>
            <person name="Havlak P."/>
            <person name="Hellsten U."/>
            <person name="Kuo D.H."/>
            <person name="Larsson T."/>
            <person name="Lv J."/>
            <person name="Arendt D."/>
            <person name="Savage R."/>
            <person name="Osoegawa K."/>
            <person name="de Jong P."/>
            <person name="Grimwood J."/>
            <person name="Chapman J.A."/>
            <person name="Shapiro H."/>
            <person name="Aerts A."/>
            <person name="Otillar R.P."/>
            <person name="Terry A.Y."/>
            <person name="Boore J.L."/>
            <person name="Grigoriev I.V."/>
            <person name="Lindberg D.R."/>
            <person name="Seaver E.C."/>
            <person name="Weisblat D.A."/>
            <person name="Putnam N.H."/>
            <person name="Rokhsar D.S."/>
        </authorList>
    </citation>
    <scope>NUCLEOTIDE SEQUENCE</scope>
    <source>
        <strain evidence="12 14">I ESC-2004</strain>
    </source>
</reference>
<evidence type="ECO:0000256" key="10">
    <source>
        <dbReference type="PROSITE-ProRule" id="PRU00236"/>
    </source>
</evidence>
<dbReference type="EMBL" id="AMQN01003227">
    <property type="status" value="NOT_ANNOTATED_CDS"/>
    <property type="molecule type" value="Genomic_DNA"/>
</dbReference>
<keyword evidence="4 6" id="KW-0862">Zinc</keyword>
<dbReference type="OMA" id="MATEMHA"/>
<dbReference type="InterPro" id="IPR017328">
    <property type="entry name" value="Sirtuin_class_I"/>
</dbReference>
<evidence type="ECO:0000256" key="4">
    <source>
        <dbReference type="ARBA" id="ARBA00022833"/>
    </source>
</evidence>
<reference evidence="13" key="3">
    <citation type="submission" date="2015-06" db="UniProtKB">
        <authorList>
            <consortium name="EnsemblMetazoa"/>
        </authorList>
    </citation>
    <scope>IDENTIFICATION</scope>
</reference>
<keyword evidence="14" id="KW-1185">Reference proteome</keyword>
<feature type="active site" description="Proton acceptor" evidence="7 10">
    <location>
        <position position="153"/>
    </location>
</feature>
<dbReference type="Gene3D" id="3.30.1600.10">
    <property type="entry name" value="SIR2/SIRT2 'Small Domain"/>
    <property type="match status" value="1"/>
</dbReference>
<evidence type="ECO:0000256" key="1">
    <source>
        <dbReference type="ARBA" id="ARBA00006924"/>
    </source>
</evidence>
<keyword evidence="5 6" id="KW-0520">NAD</keyword>
<feature type="binding site" evidence="8">
    <location>
        <begin position="133"/>
        <end position="136"/>
    </location>
    <ligand>
        <name>NAD(+)</name>
        <dbReference type="ChEBI" id="CHEBI:57540"/>
    </ligand>
</feature>
<dbReference type="PIRSF" id="PIRSF037938">
    <property type="entry name" value="SIR2_euk"/>
    <property type="match status" value="1"/>
</dbReference>